<feature type="transmembrane region" description="Helical" evidence="1">
    <location>
        <begin position="182"/>
        <end position="199"/>
    </location>
</feature>
<dbReference type="InterPro" id="IPR029058">
    <property type="entry name" value="AB_hydrolase_fold"/>
</dbReference>
<feature type="transmembrane region" description="Helical" evidence="1">
    <location>
        <begin position="59"/>
        <end position="81"/>
    </location>
</feature>
<organism evidence="2 3">
    <name type="scientific">Egicoccus halophilus</name>
    <dbReference type="NCBI Taxonomy" id="1670830"/>
    <lineage>
        <taxon>Bacteria</taxon>
        <taxon>Bacillati</taxon>
        <taxon>Actinomycetota</taxon>
        <taxon>Nitriliruptoria</taxon>
        <taxon>Egicoccales</taxon>
        <taxon>Egicoccaceae</taxon>
        <taxon>Egicoccus</taxon>
    </lineage>
</organism>
<proteinExistence type="predicted"/>
<evidence type="ECO:0000313" key="3">
    <source>
        <dbReference type="Proteomes" id="UP000650511"/>
    </source>
</evidence>
<evidence type="ECO:0008006" key="4">
    <source>
        <dbReference type="Google" id="ProtNLM"/>
    </source>
</evidence>
<dbReference type="EMBL" id="BMHA01000001">
    <property type="protein sequence ID" value="GGI02835.1"/>
    <property type="molecule type" value="Genomic_DNA"/>
</dbReference>
<sequence>MRRPATTGVAAYAALVVACTLAVATGLVPRWSGAVHLVALPPLDVAADARWLLARATSWPLAVGGAAALLAVRITALALLLDAERPRWRLAAIFYAVVWLPAVLAAQLDFIAHAALYSRLFGGALFVLAALFVLSAATPWVPLGRGTTPGGQDTGRVATTGDPVAWRLGVAWRAAVRAGLRAPVLAAYVAALLVLGALAEATRPVGIVVAVPVSGALTLATVARLRAPVPQRPLAGLAGVTALGLALWGTTVVTRDAPWTASTSERDGSAVIMSGINSASGEGAIFTLQPAFVGYTCEQFTYYSYAGPGDSQPQGVAVCPLDHGAPYVPDHTQRPFDEQVALLEAQAADLEPPIVVFAHSQAAWVAWQAAAEERLDGLAALVLLGPFPSSPLTWPPPGENGPGLVGGELFRQLVPLADLVDFDFLVDAPLSRELLATPDAASAVFAQPLPDGVEALAVTASSDLAVMPDGWRIDGALDVCPLREAHPYLPITPHFHRAADRFLDGEVLRDPPAEGEGQRGCPPWADLYHLASQPFGAPPVDR</sequence>
<keyword evidence="1" id="KW-0472">Membrane</keyword>
<reference evidence="2" key="2">
    <citation type="submission" date="2020-09" db="EMBL/GenBank/DDBJ databases">
        <authorList>
            <person name="Sun Q."/>
            <person name="Zhou Y."/>
        </authorList>
    </citation>
    <scope>NUCLEOTIDE SEQUENCE</scope>
    <source>
        <strain evidence="2">CGMCC 1.14988</strain>
    </source>
</reference>
<feature type="transmembrane region" description="Helical" evidence="1">
    <location>
        <begin position="88"/>
        <end position="108"/>
    </location>
</feature>
<protein>
    <recommendedName>
        <fullName evidence="4">Alpha/beta hydrolase family protein</fullName>
    </recommendedName>
</protein>
<name>A0A8J3A4X4_9ACTN</name>
<evidence type="ECO:0000256" key="1">
    <source>
        <dbReference type="SAM" id="Phobius"/>
    </source>
</evidence>
<accession>A0A8J3A4X4</accession>
<evidence type="ECO:0000313" key="2">
    <source>
        <dbReference type="EMBL" id="GGI02835.1"/>
    </source>
</evidence>
<feature type="transmembrane region" description="Helical" evidence="1">
    <location>
        <begin position="234"/>
        <end position="253"/>
    </location>
</feature>
<keyword evidence="1" id="KW-1133">Transmembrane helix</keyword>
<feature type="transmembrane region" description="Helical" evidence="1">
    <location>
        <begin position="120"/>
        <end position="141"/>
    </location>
</feature>
<dbReference type="Proteomes" id="UP000650511">
    <property type="component" value="Unassembled WGS sequence"/>
</dbReference>
<dbReference type="PROSITE" id="PS51257">
    <property type="entry name" value="PROKAR_LIPOPROTEIN"/>
    <property type="match status" value="1"/>
</dbReference>
<gene>
    <name evidence="2" type="ORF">GCM10011354_01710</name>
</gene>
<comment type="caution">
    <text evidence="2">The sequence shown here is derived from an EMBL/GenBank/DDBJ whole genome shotgun (WGS) entry which is preliminary data.</text>
</comment>
<dbReference type="Gene3D" id="3.40.50.1820">
    <property type="entry name" value="alpha/beta hydrolase"/>
    <property type="match status" value="1"/>
</dbReference>
<keyword evidence="1" id="KW-0812">Transmembrane</keyword>
<dbReference type="AlphaFoldDB" id="A0A8J3A4X4"/>
<reference evidence="2" key="1">
    <citation type="journal article" date="2014" name="Int. J. Syst. Evol. Microbiol.">
        <title>Complete genome sequence of Corynebacterium casei LMG S-19264T (=DSM 44701T), isolated from a smear-ripened cheese.</title>
        <authorList>
            <consortium name="US DOE Joint Genome Institute (JGI-PGF)"/>
            <person name="Walter F."/>
            <person name="Albersmeier A."/>
            <person name="Kalinowski J."/>
            <person name="Ruckert C."/>
        </authorList>
    </citation>
    <scope>NUCLEOTIDE SEQUENCE</scope>
    <source>
        <strain evidence="2">CGMCC 1.14988</strain>
    </source>
</reference>
<keyword evidence="3" id="KW-1185">Reference proteome</keyword>
<feature type="transmembrane region" description="Helical" evidence="1">
    <location>
        <begin position="205"/>
        <end position="222"/>
    </location>
</feature>
<dbReference type="SUPFAM" id="SSF53474">
    <property type="entry name" value="alpha/beta-Hydrolases"/>
    <property type="match status" value="1"/>
</dbReference>